<comment type="caution">
    <text evidence="1">The sequence shown here is derived from an EMBL/GenBank/DDBJ whole genome shotgun (WGS) entry which is preliminary data.</text>
</comment>
<name>A0A2H5QS58_CITUN</name>
<reference evidence="1 2" key="1">
    <citation type="journal article" date="2017" name="Front. Genet.">
        <title>Draft sequencing of the heterozygous diploid genome of Satsuma (Citrus unshiu Marc.) using a hybrid assembly approach.</title>
        <authorList>
            <person name="Shimizu T."/>
            <person name="Tanizawa Y."/>
            <person name="Mochizuki T."/>
            <person name="Nagasaki H."/>
            <person name="Yoshioka T."/>
            <person name="Toyoda A."/>
            <person name="Fujiyama A."/>
            <person name="Kaminuma E."/>
            <person name="Nakamura Y."/>
        </authorList>
    </citation>
    <scope>NUCLEOTIDE SEQUENCE [LARGE SCALE GENOMIC DNA]</scope>
    <source>
        <strain evidence="2">cv. Miyagawa wase</strain>
    </source>
</reference>
<gene>
    <name evidence="1" type="ORF">CUMW_256600</name>
</gene>
<dbReference type="Proteomes" id="UP000236630">
    <property type="component" value="Unassembled WGS sequence"/>
</dbReference>
<evidence type="ECO:0000313" key="2">
    <source>
        <dbReference type="Proteomes" id="UP000236630"/>
    </source>
</evidence>
<evidence type="ECO:0000313" key="1">
    <source>
        <dbReference type="EMBL" id="GAY67456.1"/>
    </source>
</evidence>
<accession>A0A2H5QS58</accession>
<sequence length="180" mass="20288">MENCVHLVTGNKQRTVYYKRLTDKFQRGLWNLMAKGLGGLLSEILKPGKLGGVDVGEICMIICFRIPIHPPSWVAHLYFNAGICEFGIFELLSDGEDSVTQIMTVATIGYRWHQSLRRALRDVVDANLVTEEQAFSAKMNCLLSSMHSALDFCMESPEQQAYTKDAVEKLKKIIVQFLDA</sequence>
<organism evidence="1 2">
    <name type="scientific">Citrus unshiu</name>
    <name type="common">Satsuma mandarin</name>
    <name type="synonym">Citrus nobilis var. unshiu</name>
    <dbReference type="NCBI Taxonomy" id="55188"/>
    <lineage>
        <taxon>Eukaryota</taxon>
        <taxon>Viridiplantae</taxon>
        <taxon>Streptophyta</taxon>
        <taxon>Embryophyta</taxon>
        <taxon>Tracheophyta</taxon>
        <taxon>Spermatophyta</taxon>
        <taxon>Magnoliopsida</taxon>
        <taxon>eudicotyledons</taxon>
        <taxon>Gunneridae</taxon>
        <taxon>Pentapetalae</taxon>
        <taxon>rosids</taxon>
        <taxon>malvids</taxon>
        <taxon>Sapindales</taxon>
        <taxon>Rutaceae</taxon>
        <taxon>Aurantioideae</taxon>
        <taxon>Citrus</taxon>
    </lineage>
</organism>
<dbReference type="AlphaFoldDB" id="A0A2H5QS58"/>
<protein>
    <submittedName>
        <fullName evidence="1">Uncharacterized protein</fullName>
    </submittedName>
</protein>
<proteinExistence type="predicted"/>
<keyword evidence="2" id="KW-1185">Reference proteome</keyword>
<dbReference type="EMBL" id="BDQV01000707">
    <property type="protein sequence ID" value="GAY67456.1"/>
    <property type="molecule type" value="Genomic_DNA"/>
</dbReference>